<evidence type="ECO:0000259" key="7">
    <source>
        <dbReference type="Pfam" id="PF18335"/>
    </source>
</evidence>
<dbReference type="Pfam" id="PF13245">
    <property type="entry name" value="AAA_19"/>
    <property type="match status" value="1"/>
</dbReference>
<feature type="compositionally biased region" description="Polar residues" evidence="4">
    <location>
        <begin position="824"/>
        <end position="834"/>
    </location>
</feature>
<evidence type="ECO:0000259" key="8">
    <source>
        <dbReference type="Pfam" id="PF23139"/>
    </source>
</evidence>
<feature type="region of interest" description="Disordered" evidence="4">
    <location>
        <begin position="815"/>
        <end position="834"/>
    </location>
</feature>
<dbReference type="CDD" id="cd17933">
    <property type="entry name" value="DEXSc_RecD-like"/>
    <property type="match status" value="1"/>
</dbReference>
<keyword evidence="1 3" id="KW-0547">Nucleotide-binding</keyword>
<dbReference type="Pfam" id="PF23139">
    <property type="entry name" value="OB_YrrC"/>
    <property type="match status" value="1"/>
</dbReference>
<dbReference type="InterPro" id="IPR055446">
    <property type="entry name" value="RecD2_N_OB"/>
</dbReference>
<comment type="caution">
    <text evidence="9">The sequence shown here is derived from an EMBL/GenBank/DDBJ whole genome shotgun (WGS) entry which is preliminary data.</text>
</comment>
<comment type="catalytic activity">
    <reaction evidence="3">
        <text>ATP + H2O = ADP + phosphate + H(+)</text>
        <dbReference type="Rhea" id="RHEA:13065"/>
        <dbReference type="ChEBI" id="CHEBI:15377"/>
        <dbReference type="ChEBI" id="CHEBI:15378"/>
        <dbReference type="ChEBI" id="CHEBI:30616"/>
        <dbReference type="ChEBI" id="CHEBI:43474"/>
        <dbReference type="ChEBI" id="CHEBI:456216"/>
        <dbReference type="EC" id="5.6.2.3"/>
    </reaction>
</comment>
<evidence type="ECO:0000256" key="2">
    <source>
        <dbReference type="ARBA" id="ARBA00022840"/>
    </source>
</evidence>
<keyword evidence="10" id="KW-1185">Reference proteome</keyword>
<dbReference type="Pfam" id="PF18335">
    <property type="entry name" value="SH3_13"/>
    <property type="match status" value="1"/>
</dbReference>
<evidence type="ECO:0000259" key="5">
    <source>
        <dbReference type="Pfam" id="PF13538"/>
    </source>
</evidence>
<dbReference type="SUPFAM" id="SSF52540">
    <property type="entry name" value="P-loop containing nucleoside triphosphate hydrolases"/>
    <property type="match status" value="2"/>
</dbReference>
<dbReference type="InterPro" id="IPR027785">
    <property type="entry name" value="UvrD-like_helicase_C"/>
</dbReference>
<evidence type="ECO:0000256" key="3">
    <source>
        <dbReference type="HAMAP-Rule" id="MF_01488"/>
    </source>
</evidence>
<keyword evidence="3" id="KW-0378">Hydrolase</keyword>
<feature type="domain" description="ATP-dependent RecD2 DNA helicase OB-fold" evidence="8">
    <location>
        <begin position="20"/>
        <end position="94"/>
    </location>
</feature>
<accession>A0ABW3PKL5</accession>
<evidence type="ECO:0000256" key="1">
    <source>
        <dbReference type="ARBA" id="ARBA00022741"/>
    </source>
</evidence>
<dbReference type="CDD" id="cd18809">
    <property type="entry name" value="SF1_C_RecD"/>
    <property type="match status" value="1"/>
</dbReference>
<feature type="binding site" evidence="3">
    <location>
        <begin position="374"/>
        <end position="378"/>
    </location>
    <ligand>
        <name>ATP</name>
        <dbReference type="ChEBI" id="CHEBI:30616"/>
    </ligand>
</feature>
<evidence type="ECO:0000313" key="9">
    <source>
        <dbReference type="EMBL" id="MFD1124888.1"/>
    </source>
</evidence>
<dbReference type="Proteomes" id="UP001597156">
    <property type="component" value="Unassembled WGS sequence"/>
</dbReference>
<organism evidence="9 10">
    <name type="scientific">Lentilactobacillus raoultii</name>
    <dbReference type="NCBI Taxonomy" id="1987503"/>
    <lineage>
        <taxon>Bacteria</taxon>
        <taxon>Bacillati</taxon>
        <taxon>Bacillota</taxon>
        <taxon>Bacilli</taxon>
        <taxon>Lactobacillales</taxon>
        <taxon>Lactobacillaceae</taxon>
        <taxon>Lentilactobacillus</taxon>
    </lineage>
</organism>
<evidence type="ECO:0000256" key="4">
    <source>
        <dbReference type="SAM" id="MobiDB-lite"/>
    </source>
</evidence>
<keyword evidence="3" id="KW-0238">DNA-binding</keyword>
<evidence type="ECO:0000259" key="6">
    <source>
        <dbReference type="Pfam" id="PF14490"/>
    </source>
</evidence>
<feature type="domain" description="ATP-dependent RecD2 DNA helicase-like helix-hairpin-helix" evidence="6">
    <location>
        <begin position="165"/>
        <end position="253"/>
    </location>
</feature>
<dbReference type="RefSeq" id="WP_191981335.1">
    <property type="nucleotide sequence ID" value="NZ_JBHTLH010000017.1"/>
</dbReference>
<keyword evidence="3" id="KW-0347">Helicase</keyword>
<comment type="function">
    <text evidence="3">DNA-dependent ATPase and ATP-dependent 5'-3' DNA helicase. Has no activity on blunt DNA or DNA with 3'-overhangs, requires at least 10 bases of 5'-ssDNA for helicase activity.</text>
</comment>
<dbReference type="EC" id="5.6.2.3" evidence="3"/>
<dbReference type="InterPro" id="IPR029493">
    <property type="entry name" value="RecD2-like_HHH"/>
</dbReference>
<feature type="region of interest" description="Disordered" evidence="4">
    <location>
        <begin position="766"/>
        <end position="790"/>
    </location>
</feature>
<keyword evidence="3" id="KW-0413">Isomerase</keyword>
<dbReference type="InterPro" id="IPR041451">
    <property type="entry name" value="RecD2_SH13"/>
</dbReference>
<sequence length="834" mass="92794">MIVDQAMGLFEPQDNANQTKYVNGRLKAIFFSSNDSFYKVLLIEITGTDLNWPESEIVVTGNFGDVVEENSYHFVGKIVDHPRYGKQFQATNYSSLIATNREGVIKYLSSDQFPGVGKQTAQRVVDALGEDAIQRINEDGRLLDQVQITQKQRNAILENLNVDDALEKTIVTLNSFGFSSKVASAIYDKYHDEAVEIISKNPYQLVEDIRGISFKRADAIALRVGLTATSTERIRAGLLYAIQEICFEHGDTYTTTADLLSTAGELLDNNVEEPISGEKLGESLIQLAKERKIVGEDDRIYLGYVYRAEVQIAKHLGRVIKSEDEDETDFSDEAISQQIGKVETQFGIHYDQSQSDAILKAMKSPVFILTGGPGTGKTTIINGIVNTYARLHDYSLDINDYKDKPFPIVLAAPTGRAAKHMADSTGLPASTIHRLLGLNGQESADYTSPKEIEGKLLIIDEMSMVDTFLFRSLMRAVPNQMQIVFVGDQDQLPSVGPGQVFHDLLVSKQLPAMYLNNIHRQGKGSSIVQLAHDIHAGKLSPDFDQNQPDRSFISCNEWQIPSVIKQVVQRAKDKEFNLMDVQVLAPMYRGAAGIDRLNNVLQEVWQANSSGKSVTIRGHTYRLHDKVLQLVNNPEKNVFNGDLGEIVGMETPDNQSIPTKIIIAFDETEVAYEKNEWVQFTLAYCTSIHKAQGSEFPMVILPIVHQYSRMLQRNLLYTAVTRASDFLIMLGEKQAFEQCVRSLSVNRKTSLVQRLVDVIGVETDSSMSETAADEGEATDNEATSTVTTTERKSYRLTAQMIRQETIDPMIGMAGVTPDQFEKTGASSKSIHGQK</sequence>
<dbReference type="InterPro" id="IPR050534">
    <property type="entry name" value="Coronavir_polyprotein_1ab"/>
</dbReference>
<dbReference type="Pfam" id="PF14490">
    <property type="entry name" value="HHH_RecD2"/>
    <property type="match status" value="1"/>
</dbReference>
<proteinExistence type="inferred from homology"/>
<dbReference type="HAMAP" id="MF_01488">
    <property type="entry name" value="RecD2"/>
    <property type="match status" value="1"/>
</dbReference>
<gene>
    <name evidence="3" type="primary">recD2</name>
    <name evidence="9" type="ORF">ACFQ22_05840</name>
</gene>
<dbReference type="InterPro" id="IPR006345">
    <property type="entry name" value="RecD2"/>
</dbReference>
<dbReference type="EMBL" id="JBHTLH010000017">
    <property type="protein sequence ID" value="MFD1124888.1"/>
    <property type="molecule type" value="Genomic_DNA"/>
</dbReference>
<dbReference type="InterPro" id="IPR027417">
    <property type="entry name" value="P-loop_NTPase"/>
</dbReference>
<keyword evidence="2 3" id="KW-0067">ATP-binding</keyword>
<dbReference type="NCBIfam" id="TIGR01448">
    <property type="entry name" value="recD_rel"/>
    <property type="match status" value="1"/>
</dbReference>
<name>A0ABW3PKL5_9LACO</name>
<dbReference type="Gene3D" id="3.40.50.300">
    <property type="entry name" value="P-loop containing nucleotide triphosphate hydrolases"/>
    <property type="match status" value="2"/>
</dbReference>
<dbReference type="PANTHER" id="PTHR43788">
    <property type="entry name" value="DNA2/NAM7 HELICASE FAMILY MEMBER"/>
    <property type="match status" value="1"/>
</dbReference>
<evidence type="ECO:0000313" key="10">
    <source>
        <dbReference type="Proteomes" id="UP001597156"/>
    </source>
</evidence>
<reference evidence="10" key="1">
    <citation type="journal article" date="2019" name="Int. J. Syst. Evol. Microbiol.">
        <title>The Global Catalogue of Microorganisms (GCM) 10K type strain sequencing project: providing services to taxonomists for standard genome sequencing and annotation.</title>
        <authorList>
            <consortium name="The Broad Institute Genomics Platform"/>
            <consortium name="The Broad Institute Genome Sequencing Center for Infectious Disease"/>
            <person name="Wu L."/>
            <person name="Ma J."/>
        </authorList>
    </citation>
    <scope>NUCLEOTIDE SEQUENCE [LARGE SCALE GENOMIC DNA]</scope>
    <source>
        <strain evidence="10">CCUG 71848</strain>
    </source>
</reference>
<comment type="similarity">
    <text evidence="3">Belongs to the RecD family. RecD2 subfamily.</text>
</comment>
<protein>
    <recommendedName>
        <fullName evidence="3">ATP-dependent RecD2 DNA helicase</fullName>
        <ecNumber evidence="3">5.6.2.3</ecNumber>
    </recommendedName>
    <alternativeName>
        <fullName evidence="3">DNA 5'-3' helicase subunit RecD2</fullName>
    </alternativeName>
</protein>
<dbReference type="Pfam" id="PF13538">
    <property type="entry name" value="UvrD_C_2"/>
    <property type="match status" value="1"/>
</dbReference>
<feature type="domain" description="ATP-dependent RecD2 DNA helicase SH3" evidence="7">
    <location>
        <begin position="597"/>
        <end position="663"/>
    </location>
</feature>
<dbReference type="Gene3D" id="1.10.10.2220">
    <property type="match status" value="1"/>
</dbReference>
<dbReference type="Gene3D" id="2.30.30.940">
    <property type="match status" value="1"/>
</dbReference>
<feature type="domain" description="UvrD-like helicase C-terminal" evidence="5">
    <location>
        <begin position="682"/>
        <end position="728"/>
    </location>
</feature>
<dbReference type="PANTHER" id="PTHR43788:SF6">
    <property type="entry name" value="DNA HELICASE B"/>
    <property type="match status" value="1"/>
</dbReference>